<feature type="non-terminal residue" evidence="1">
    <location>
        <position position="1"/>
    </location>
</feature>
<dbReference type="Proteomes" id="UP000266841">
    <property type="component" value="Unassembled WGS sequence"/>
</dbReference>
<name>K0S275_THAOC</name>
<proteinExistence type="predicted"/>
<dbReference type="AlphaFoldDB" id="K0S275"/>
<gene>
    <name evidence="1" type="ORF">THAOC_20919</name>
</gene>
<comment type="caution">
    <text evidence="1">The sequence shown here is derived from an EMBL/GenBank/DDBJ whole genome shotgun (WGS) entry which is preliminary data.</text>
</comment>
<keyword evidence="2" id="KW-1185">Reference proteome</keyword>
<sequence>LEYVTPLDFGGLTGLSTSSEDSEAFSSLIADGEKIAAQAIEVVGSNRGLGNVKIEGVAQNTLYTALELIERAGVIAQTEVRLDLGYGVVLIEGAAAVL</sequence>
<dbReference type="EMBL" id="AGNL01023974">
    <property type="protein sequence ID" value="EJK58919.1"/>
    <property type="molecule type" value="Genomic_DNA"/>
</dbReference>
<protein>
    <submittedName>
        <fullName evidence="1">Uncharacterized protein</fullName>
    </submittedName>
</protein>
<organism evidence="1 2">
    <name type="scientific">Thalassiosira oceanica</name>
    <name type="common">Marine diatom</name>
    <dbReference type="NCBI Taxonomy" id="159749"/>
    <lineage>
        <taxon>Eukaryota</taxon>
        <taxon>Sar</taxon>
        <taxon>Stramenopiles</taxon>
        <taxon>Ochrophyta</taxon>
        <taxon>Bacillariophyta</taxon>
        <taxon>Coscinodiscophyceae</taxon>
        <taxon>Thalassiosirophycidae</taxon>
        <taxon>Thalassiosirales</taxon>
        <taxon>Thalassiosiraceae</taxon>
        <taxon>Thalassiosira</taxon>
    </lineage>
</organism>
<accession>K0S275</accession>
<evidence type="ECO:0000313" key="1">
    <source>
        <dbReference type="EMBL" id="EJK58919.1"/>
    </source>
</evidence>
<evidence type="ECO:0000313" key="2">
    <source>
        <dbReference type="Proteomes" id="UP000266841"/>
    </source>
</evidence>
<reference evidence="1 2" key="1">
    <citation type="journal article" date="2012" name="Genome Biol.">
        <title>Genome and low-iron response of an oceanic diatom adapted to chronic iron limitation.</title>
        <authorList>
            <person name="Lommer M."/>
            <person name="Specht M."/>
            <person name="Roy A.S."/>
            <person name="Kraemer L."/>
            <person name="Andreson R."/>
            <person name="Gutowska M.A."/>
            <person name="Wolf J."/>
            <person name="Bergner S.V."/>
            <person name="Schilhabel M.B."/>
            <person name="Klostermeier U.C."/>
            <person name="Beiko R.G."/>
            <person name="Rosenstiel P."/>
            <person name="Hippler M."/>
            <person name="Laroche J."/>
        </authorList>
    </citation>
    <scope>NUCLEOTIDE SEQUENCE [LARGE SCALE GENOMIC DNA]</scope>
    <source>
        <strain evidence="1 2">CCMP1005</strain>
    </source>
</reference>